<keyword evidence="4" id="KW-1185">Reference proteome</keyword>
<proteinExistence type="predicted"/>
<evidence type="ECO:0000259" key="2">
    <source>
        <dbReference type="SMART" id="SM00382"/>
    </source>
</evidence>
<evidence type="ECO:0000313" key="4">
    <source>
        <dbReference type="Proteomes" id="UP001550044"/>
    </source>
</evidence>
<comment type="caution">
    <text evidence="3">The sequence shown here is derived from an EMBL/GenBank/DDBJ whole genome shotgun (WGS) entry which is preliminary data.</text>
</comment>
<feature type="region of interest" description="Disordered" evidence="1">
    <location>
        <begin position="1"/>
        <end position="40"/>
    </location>
</feature>
<sequence length="350" mass="38488">MSEAPPQDIANPQMSLTTKEGWRAFVDENPDPPPSLPSGTVLDEDELESYRETRIDYHTRSVIVKTPTIRGVVTTSRKRIVLNRHQVSARRGLIVSGSAGTGKTTAITQLGKNVEQITRRRNPTAVGGLPVVFVTVPPAATPKMLAGEFARFLGIPLEHRMSQVQITNAVCDLLGKLGTTLVLVDEIHNLDLTTRNGAEASDQLKYLSERIAATFVLAGLDVETSSLFQGTRGQQIAGRYTVIPSRPFGHRNRADKESWQALVVTMEDSLRLHAHRPGTLVAMTDYLHERTGGLIGSLSQLIREAAVDAIDSGTEKITKRMLDEIELDHAVQKTRPDRPRSKYAHRPKAA</sequence>
<dbReference type="InterPro" id="IPR049945">
    <property type="entry name" value="AAA_22"/>
</dbReference>
<evidence type="ECO:0000256" key="1">
    <source>
        <dbReference type="SAM" id="MobiDB-lite"/>
    </source>
</evidence>
<dbReference type="EMBL" id="JBEXIP010000021">
    <property type="protein sequence ID" value="MET8435865.1"/>
    <property type="molecule type" value="Genomic_DNA"/>
</dbReference>
<accession>A0ABV2UDE5</accession>
<dbReference type="Pfam" id="PF13401">
    <property type="entry name" value="AAA_22"/>
    <property type="match status" value="1"/>
</dbReference>
<organism evidence="3 4">
    <name type="scientific">Streptomyces sp. 900116325</name>
    <dbReference type="NCBI Taxonomy" id="3154295"/>
    <lineage>
        <taxon>Bacteria</taxon>
        <taxon>Bacillati</taxon>
        <taxon>Actinomycetota</taxon>
        <taxon>Actinomycetes</taxon>
        <taxon>Kitasatosporales</taxon>
        <taxon>Streptomycetaceae</taxon>
        <taxon>Streptomyces</taxon>
    </lineage>
</organism>
<feature type="domain" description="AAA+ ATPase" evidence="2">
    <location>
        <begin position="89"/>
        <end position="337"/>
    </location>
</feature>
<dbReference type="SUPFAM" id="SSF52540">
    <property type="entry name" value="P-loop containing nucleoside triphosphate hydrolases"/>
    <property type="match status" value="1"/>
</dbReference>
<reference evidence="3 4" key="1">
    <citation type="submission" date="2024-06" db="EMBL/GenBank/DDBJ databases">
        <title>The Natural Products Discovery Center: Release of the First 8490 Sequenced Strains for Exploring Actinobacteria Biosynthetic Diversity.</title>
        <authorList>
            <person name="Kalkreuter E."/>
            <person name="Kautsar S.A."/>
            <person name="Yang D."/>
            <person name="Bader C.D."/>
            <person name="Teijaro C.N."/>
            <person name="Fluegel L."/>
            <person name="Davis C.M."/>
            <person name="Simpson J.R."/>
            <person name="Lauterbach L."/>
            <person name="Steele A.D."/>
            <person name="Gui C."/>
            <person name="Meng S."/>
            <person name="Li G."/>
            <person name="Viehrig K."/>
            <person name="Ye F."/>
            <person name="Su P."/>
            <person name="Kiefer A.F."/>
            <person name="Nichols A."/>
            <person name="Cepeda A.J."/>
            <person name="Yan W."/>
            <person name="Fan B."/>
            <person name="Jiang Y."/>
            <person name="Adhikari A."/>
            <person name="Zheng C.-J."/>
            <person name="Schuster L."/>
            <person name="Cowan T.M."/>
            <person name="Smanski M.J."/>
            <person name="Chevrette M.G."/>
            <person name="De Carvalho L.P.S."/>
            <person name="Shen B."/>
        </authorList>
    </citation>
    <scope>NUCLEOTIDE SEQUENCE [LARGE SCALE GENOMIC DNA]</scope>
    <source>
        <strain evidence="3 4">NPDC005137</strain>
    </source>
</reference>
<dbReference type="InterPro" id="IPR027417">
    <property type="entry name" value="P-loop_NTPase"/>
</dbReference>
<keyword evidence="3" id="KW-0547">Nucleotide-binding</keyword>
<keyword evidence="3" id="KW-0067">ATP-binding</keyword>
<gene>
    <name evidence="3" type="ORF">ABZV61_24365</name>
</gene>
<dbReference type="SMART" id="SM00382">
    <property type="entry name" value="AAA"/>
    <property type="match status" value="1"/>
</dbReference>
<dbReference type="InterPro" id="IPR003593">
    <property type="entry name" value="AAA+_ATPase"/>
</dbReference>
<dbReference type="Proteomes" id="UP001550044">
    <property type="component" value="Unassembled WGS sequence"/>
</dbReference>
<name>A0ABV2UDE5_9ACTN</name>
<dbReference type="RefSeq" id="WP_356710982.1">
    <property type="nucleotide sequence ID" value="NZ_JBEXIP010000021.1"/>
</dbReference>
<evidence type="ECO:0000313" key="3">
    <source>
        <dbReference type="EMBL" id="MET8435865.1"/>
    </source>
</evidence>
<dbReference type="GO" id="GO:0005524">
    <property type="term" value="F:ATP binding"/>
    <property type="evidence" value="ECO:0007669"/>
    <property type="project" value="UniProtKB-KW"/>
</dbReference>
<dbReference type="Gene3D" id="3.40.50.300">
    <property type="entry name" value="P-loop containing nucleotide triphosphate hydrolases"/>
    <property type="match status" value="1"/>
</dbReference>
<protein>
    <submittedName>
        <fullName evidence="3">ATP-binding protein</fullName>
    </submittedName>
</protein>